<dbReference type="InterPro" id="IPR020843">
    <property type="entry name" value="ER"/>
</dbReference>
<dbReference type="InterPro" id="IPR013154">
    <property type="entry name" value="ADH-like_N"/>
</dbReference>
<reference evidence="4 5" key="1">
    <citation type="submission" date="2024-02" db="EMBL/GenBank/DDBJ databases">
        <title>De novo assembly and annotation of 12 fungi associated with fruit tree decline syndrome in Ontario, Canada.</title>
        <authorList>
            <person name="Sulman M."/>
            <person name="Ellouze W."/>
            <person name="Ilyukhin E."/>
        </authorList>
    </citation>
    <scope>NUCLEOTIDE SEQUENCE [LARGE SCALE GENOMIC DNA]</scope>
    <source>
        <strain evidence="4 5">M11/M66-122</strain>
    </source>
</reference>
<dbReference type="CDD" id="cd08249">
    <property type="entry name" value="enoyl_reductase_like"/>
    <property type="match status" value="1"/>
</dbReference>
<sequence>MAPPTMKALVTIEEKTAAVQSVPVPTPGEGEILVKVHYAAQNPTDWKSMRGVPPGRILGCDFAGTIENANGSHWREGQRVAGWVHGASSNPTRGVFAEYAVTEASLVFPIPDSVSYQSAAVVPLAVATAVQALFQRLGLPEPSKPATSAIPVLIYGGSTSVGYYAIQLSKLAGLFVVATGSKKNSELLKTLGADATVDYNDADWPEQVRRLTHDKLEHALDCISEKGSQQGIAKALSPVKGGHIITLLPVKDDLREEVRALNGKAKVEATIAYTVFRRALGLQQPANYAAFDYQRGENDTPEDKAFWEKYLAQLPDLLATGKLVPNKVREFGGIDDILAGFKEHAEGNVRAEKLVYKIA</sequence>
<gene>
    <name evidence="4" type="ORF">SLS62_005461</name>
</gene>
<dbReference type="SUPFAM" id="SSF51735">
    <property type="entry name" value="NAD(P)-binding Rossmann-fold domains"/>
    <property type="match status" value="1"/>
</dbReference>
<dbReference type="SUPFAM" id="SSF50129">
    <property type="entry name" value="GroES-like"/>
    <property type="match status" value="1"/>
</dbReference>
<proteinExistence type="inferred from homology"/>
<evidence type="ECO:0000313" key="5">
    <source>
        <dbReference type="Proteomes" id="UP001320420"/>
    </source>
</evidence>
<keyword evidence="5" id="KW-1185">Reference proteome</keyword>
<dbReference type="Pfam" id="PF08240">
    <property type="entry name" value="ADH_N"/>
    <property type="match status" value="1"/>
</dbReference>
<evidence type="ECO:0000313" key="4">
    <source>
        <dbReference type="EMBL" id="KAK7752493.1"/>
    </source>
</evidence>
<comment type="similarity">
    <text evidence="1">Belongs to the zinc-containing alcohol dehydrogenase family.</text>
</comment>
<feature type="domain" description="Enoyl reductase (ER)" evidence="3">
    <location>
        <begin position="10"/>
        <end position="356"/>
    </location>
</feature>
<protein>
    <recommendedName>
        <fullName evidence="3">Enoyl reductase (ER) domain-containing protein</fullName>
    </recommendedName>
</protein>
<dbReference type="Gene3D" id="3.40.50.720">
    <property type="entry name" value="NAD(P)-binding Rossmann-like Domain"/>
    <property type="match status" value="1"/>
</dbReference>
<dbReference type="InterPro" id="IPR013149">
    <property type="entry name" value="ADH-like_C"/>
</dbReference>
<dbReference type="AlphaFoldDB" id="A0AAN9YNH0"/>
<dbReference type="InterPro" id="IPR011032">
    <property type="entry name" value="GroES-like_sf"/>
</dbReference>
<dbReference type="EMBL" id="JAKJXP020000037">
    <property type="protein sequence ID" value="KAK7752493.1"/>
    <property type="molecule type" value="Genomic_DNA"/>
</dbReference>
<dbReference type="InterPro" id="IPR036291">
    <property type="entry name" value="NAD(P)-bd_dom_sf"/>
</dbReference>
<evidence type="ECO:0000256" key="2">
    <source>
        <dbReference type="ARBA" id="ARBA00023002"/>
    </source>
</evidence>
<dbReference type="SMART" id="SM00829">
    <property type="entry name" value="PKS_ER"/>
    <property type="match status" value="1"/>
</dbReference>
<dbReference type="GO" id="GO:0016651">
    <property type="term" value="F:oxidoreductase activity, acting on NAD(P)H"/>
    <property type="evidence" value="ECO:0007669"/>
    <property type="project" value="InterPro"/>
</dbReference>
<dbReference type="PANTHER" id="PTHR45348:SF2">
    <property type="entry name" value="ZINC-TYPE ALCOHOL DEHYDROGENASE-LIKE PROTEIN C2E1P3.01"/>
    <property type="match status" value="1"/>
</dbReference>
<keyword evidence="2" id="KW-0560">Oxidoreductase</keyword>
<name>A0AAN9YNH0_9PEZI</name>
<evidence type="ECO:0000259" key="3">
    <source>
        <dbReference type="SMART" id="SM00829"/>
    </source>
</evidence>
<accession>A0AAN9YNH0</accession>
<evidence type="ECO:0000256" key="1">
    <source>
        <dbReference type="ARBA" id="ARBA00008072"/>
    </source>
</evidence>
<dbReference type="Gene3D" id="3.90.180.10">
    <property type="entry name" value="Medium-chain alcohol dehydrogenases, catalytic domain"/>
    <property type="match status" value="1"/>
</dbReference>
<dbReference type="Proteomes" id="UP001320420">
    <property type="component" value="Unassembled WGS sequence"/>
</dbReference>
<dbReference type="InterPro" id="IPR047122">
    <property type="entry name" value="Trans-enoyl_RdTase-like"/>
</dbReference>
<comment type="caution">
    <text evidence="4">The sequence shown here is derived from an EMBL/GenBank/DDBJ whole genome shotgun (WGS) entry which is preliminary data.</text>
</comment>
<dbReference type="Pfam" id="PF00107">
    <property type="entry name" value="ADH_zinc_N"/>
    <property type="match status" value="1"/>
</dbReference>
<organism evidence="4 5">
    <name type="scientific">Diatrype stigma</name>
    <dbReference type="NCBI Taxonomy" id="117547"/>
    <lineage>
        <taxon>Eukaryota</taxon>
        <taxon>Fungi</taxon>
        <taxon>Dikarya</taxon>
        <taxon>Ascomycota</taxon>
        <taxon>Pezizomycotina</taxon>
        <taxon>Sordariomycetes</taxon>
        <taxon>Xylariomycetidae</taxon>
        <taxon>Xylariales</taxon>
        <taxon>Diatrypaceae</taxon>
        <taxon>Diatrype</taxon>
    </lineage>
</organism>
<dbReference type="PANTHER" id="PTHR45348">
    <property type="entry name" value="HYPOTHETICAL OXIDOREDUCTASE (EUROFUNG)"/>
    <property type="match status" value="1"/>
</dbReference>